<accession>A0AC34RF92</accession>
<evidence type="ECO:0000313" key="1">
    <source>
        <dbReference type="Proteomes" id="UP000887576"/>
    </source>
</evidence>
<dbReference type="Proteomes" id="UP000887576">
    <property type="component" value="Unplaced"/>
</dbReference>
<sequence length="3011" mass="338041">MANRRIVNDLSRRKSDPGSWKLASNEAVVAAELPWGTLKVVNNMPIDYSILPAKFVAQNLLLELFSLFERKIQFIANEEPLDKSLNKSFRRENEPYLDNLLKTLNQASEVCLPSILDALIKWYEDQIKNKQRDGQIGEGKDRAQKALLTVNYLFCIVLIELLPEIRFHSADCEQYVNYIVHLSFSQAIARFKEAYGIHAYNNNIIAETFAEVIGSLSQSHARLIQKHFFSLLNDVRKESPMTAATLTTVISLLKTMKFYRIKTSQVSEIEQGVSFLDELASYYLEIDAKQKELKHAAAGLLVEILLPVAAQIKTEANIPALIAFVDRLYAPTSELAGKKQHKMAAYPLLTCLLCISQSKFFLNNWVHFLNATLPNLKNRDTKISRVALESLYRLLWVYIIRNNCEGNTATRTRLESICSSIFPKNQRYVIPRDAPLNIFVKIIHFIAQQKLDFAFKEIIFELLGCQRLNRSSTITINPERMNIGIRALMVIADGLQQKDGPPGMPRTFAPIASGTIQRMRKTYLTRPLTADVARSLGLEQYYLPCRKAFDAIIKTLDTQVGKGFMRISQTKGKEPEDLLASDIKPKLDLFRTCIAAIPRLLPEPMPHYDLIDLIIRMTVHMDEELSQTAYLTLQNLITECVDWREDIIHSYVGFLTNHIQDTFPNLLESTVRFLIQLLCCWKSAIIQERKKENQQTSTTNKNTTFISNSAGVIVPTTSANNVKANEMSSQSDGGATLHQHLSPLMNNASAIALHNVEGFALALLCHTKQMEKRTPFILLREVKIILSLMDNGVHDKPVLTVLDEATSYVINKYIEHVPLAERQSWGQDFISVCDKINHIETDANLVNSDKGNEYLHWDPWACALSGYCEYRFLPEQCPTAVNFAWPALFIRLNACHQFVDPSNPQNENRASLLRSSKSKATTSALCGDALDQSSYLTLWQRYLVMSCALTQPPNQTASILSRSFSPNGNLDSFDSVRSMTASLRVPRSTSAFNCTHLFQKVALMLKWEQKRDIRDAVVLGIGSINPKCFDLFLEDLATRGMIREIQEKKNESNVRRRKRKDSLRIQMIRIIEIAMWRDVLRTSNLIDPNTGQLSNLLMELLNGIKSGVESDLDRDPSILANLRLHFAKTVALMINSVPLDQRKILLSVNVKKELALLFFPWCSTLLAERSQRNQNMGTYESKAVHALMSVLICGQIPDQIKEEAAIGWINIIMNAASEMVQNIREDWLATFLHLNENNPIFLDFVIGRCYDRSTVTAKSFFKSLVILFSKRVYPCDHISLLALCQVYAGDVDISLRHSVGLLIQILKKEFLDDNSSTNLSSTIEINVSQPDSSLNGKSIKNQSRIMPASQSILCRQLSEQYPTLTIQMISELFKRLKESQPRIDLQASILNTIVYWLGNIELIDLNCEITIDDDHSYEKGYGSIEATTLILNNLLYVTAKWPIEHKEIISKLWKTLVQNYSTNLPIVIQYLFVMNSLSPEILIPISKQIVKYLLDGCGDRLVNILVNQLTLMTEQFKYEIIRHDQAPFYCWQQQTNFDNDETNVGENDNSNGKVDNIQDTDEHDNNGLKKLTVSSYNTLFYADVQYLLQTHQPVVHFTRSNLSLFLISELIGANDENDIDWTTHLTTILHVSVLCLDAARPIICRHARKTLINICVLLAPTETNSHQIANLLLHNALQTDRSEMMEKYNGTNSDPSIFYSNGSYNTQIGGDTWSFATEIHSEYRQMLLDSKSVFSNKDELLQALVFCLSEKMDKPLWTSEDISSRGWKSDNSDQLSCFVHHLSQYFDGILPGLLFKWTDTSMHFALSINNRHFASRSFQIASALGQNPTPWIGHILSRLAELAGDHNDDTQCYITHMMLCFQALVPFIKIEHEATGRSSIQSPVSPTGHNRSVSYTPALLSNQTNSPIDGGNVDANNLLKNSPSDSSPWAGKTGIKKDVRHSMLLENEVHGSLVTSTPLNRSKSAATLKVESMASEEGISAFAQLLSIAVAMLESHVDNEYLLALNLIEKILDSVGPDRDQCLQRLEKTIQQLEWNGFNGIVGLVCRGSIYSFGYEIAVSLLVKCVLMLHEPVIASPNSFALIVTTILPYLLNGFDYMTPLCVTAAQTISVYCQDQLQELSKQNPEIQVNDHPLSYLSTMMIQYNDRSFPRDRFQWTKCVINYLIDAVKPNCIQLVVLLSEMLDRCPQSMHMYLLHIIYLILSYGDFTEASPVPLNAQVLRIVSKHLQGSNYKEAARIIKTVVDQWNSISNTQVPPVELGADKRKPRFELYVGSTNVNPTCSVSGGSNNASNAISPSTPRRFTAAGASGNNQPLGSSGPFSTATTGGAGNVDSLRRQNNTIQSKVRERLIGLLTASGMQIGLPKSASFIFTQSSTDLYHDGTNPVGNTGTLQGATSNSAYSSSERISHLDDLEAMSGSSLAAGGEASIATGSFPRVFREFDFLEAEHDSISESTESGFNWLSTIRPPRGIGSNVNGEGDDFIHPGDGEDDDEDDIDEVSDRADLMHGVRIRNNGNRRLSGSNDQNTLKKRHHRPLSNASEFNDVLSDKTPVQSEKPSDESAPSCPNTDDDDDDIEDDDEEDELEEMDEFKSQKSQRGASSMEETASNTYPTGEDAVLAALDAASSIQCQSEFSVQNTSEYNLKKAPIPLECNHHSSGQVEQIWKTLSDTVSKDQDGETTAYCILIFSQLFRECCAKLSLLLRDAGHTMTMTTTATPSSIGLSGNIGNQRDITGYFTHAIDALLKVADCPFLFVTAQFLRSTNLLQPLRDLVDDLFEHYETFYERREQCIRAVNSMKSSFKLMMIGGSTNSSSYSNSYQQEIELSKCLYKLFFQLNQMLHKLQEMIKAIQNSTNSFEYDMSPAVLSLQRELLACMAEMPASESRLSTTSLNLVSRGSQHIDSLVLQMTNKQHKNAIMSLRQLRSQYGSEFGCCDQMDVDVLLVQFCRSHTLRTWAIVGSIQTLDSSCNQLKEISMQFNGLRRTLVTDASTSVRSSRVSSVNESTFSNVGMMH</sequence>
<name>A0AC34RF92_9BILA</name>
<reference evidence="2" key="1">
    <citation type="submission" date="2022-11" db="UniProtKB">
        <authorList>
            <consortium name="WormBaseParasite"/>
        </authorList>
    </citation>
    <scope>IDENTIFICATION</scope>
</reference>
<proteinExistence type="predicted"/>
<evidence type="ECO:0000313" key="2">
    <source>
        <dbReference type="WBParaSite" id="JU765_v2.g6238.t1"/>
    </source>
</evidence>
<organism evidence="1 2">
    <name type="scientific">Panagrolaimus sp. JU765</name>
    <dbReference type="NCBI Taxonomy" id="591449"/>
    <lineage>
        <taxon>Eukaryota</taxon>
        <taxon>Metazoa</taxon>
        <taxon>Ecdysozoa</taxon>
        <taxon>Nematoda</taxon>
        <taxon>Chromadorea</taxon>
        <taxon>Rhabditida</taxon>
        <taxon>Tylenchina</taxon>
        <taxon>Panagrolaimomorpha</taxon>
        <taxon>Panagrolaimoidea</taxon>
        <taxon>Panagrolaimidae</taxon>
        <taxon>Panagrolaimus</taxon>
    </lineage>
</organism>
<dbReference type="WBParaSite" id="JU765_v2.g6238.t1">
    <property type="protein sequence ID" value="JU765_v2.g6238.t1"/>
    <property type="gene ID" value="JU765_v2.g6238"/>
</dbReference>
<protein>
    <submittedName>
        <fullName evidence="2">Uncharacterized protein</fullName>
    </submittedName>
</protein>